<comment type="similarity">
    <text evidence="2">Belongs to the SusD family.</text>
</comment>
<dbReference type="Gene3D" id="1.25.40.390">
    <property type="match status" value="1"/>
</dbReference>
<comment type="subcellular location">
    <subcellularLocation>
        <location evidence="1">Cell outer membrane</location>
    </subcellularLocation>
</comment>
<dbReference type="PROSITE" id="PS51257">
    <property type="entry name" value="PROKAR_LIPOPROTEIN"/>
    <property type="match status" value="1"/>
</dbReference>
<dbReference type="SUPFAM" id="SSF48452">
    <property type="entry name" value="TPR-like"/>
    <property type="match status" value="1"/>
</dbReference>
<organism evidence="9 10">
    <name type="scientific">Gelidibacter salicanalis</name>
    <dbReference type="NCBI Taxonomy" id="291193"/>
    <lineage>
        <taxon>Bacteria</taxon>
        <taxon>Pseudomonadati</taxon>
        <taxon>Bacteroidota</taxon>
        <taxon>Flavobacteriia</taxon>
        <taxon>Flavobacteriales</taxon>
        <taxon>Flavobacteriaceae</taxon>
        <taxon>Gelidibacter</taxon>
    </lineage>
</organism>
<accession>A0A934NI55</accession>
<evidence type="ECO:0000259" key="7">
    <source>
        <dbReference type="Pfam" id="PF07980"/>
    </source>
</evidence>
<evidence type="ECO:0000313" key="9">
    <source>
        <dbReference type="EMBL" id="MBJ7880663.1"/>
    </source>
</evidence>
<sequence length="610" mass="69977">MKKIFKIICCVFLIGTISVSCEDYLDKTIETDLSINEVFQDFNNSQGWVEEMYAMMVDYAGAFWQYYGYYGEESVNNRTWMFDFSVDQGDYGNWATQRGMFLLVQGGDNSSPKNTNADYPFDRSSIWVSSWQGIRKANIAIENAETLMVNATQQERDAIMGQSYFFRAFFHHEIMKFWGSIPYIDRVLENDWQIPRPAEWSETALKIDADFDKAIALLPADWDDASWAPGAKTRGQNMFRITKGAAMAMKGKNLLFAASPLMQGSDNTYGYNKELSTKAAEALAKVIQMPRYQLVPWDNYGSVFYSENGQYPYSSEFILSQPGNVGWYPRYLPSIWQLTDVAISSGDTGAAPTHNYIHNYFGMKDGLACDDSPLFDPQDPWKNRDPRFNKWIVVDGDQLIDNIGAATGANQVHRYAQLYNGGAHRNPNQNKGSLTGYGMKKWSPRNFNKFDNVEAFGWRAHVRLTDVYLMYAEAAVMAYGLNGKAPGFNLSAVDAINAIRERAVPDGSLNVKPQNLTSVNKFMDEIRRERAVEMSYENHRWMDVRRWKLGTDMKYRLKTGIRFDRNSAGKPINFQEEIIRTKVFDEKHYWLPFPQNDTELYEGFPQNPGW</sequence>
<evidence type="ECO:0000256" key="4">
    <source>
        <dbReference type="ARBA" id="ARBA00023136"/>
    </source>
</evidence>
<gene>
    <name evidence="9" type="ORF">JEM65_08385</name>
</gene>
<evidence type="ECO:0000256" key="1">
    <source>
        <dbReference type="ARBA" id="ARBA00004442"/>
    </source>
</evidence>
<reference evidence="9 10" key="1">
    <citation type="submission" date="2020-09" db="EMBL/GenBank/DDBJ databases">
        <title>Draft genome of Gelidibacter salicanalis PAMC21136.</title>
        <authorList>
            <person name="Park H."/>
        </authorList>
    </citation>
    <scope>NUCLEOTIDE SEQUENCE [LARGE SCALE GENOMIC DNA]</scope>
    <source>
        <strain evidence="9 10">PAMC21136</strain>
    </source>
</reference>
<dbReference type="InterPro" id="IPR011990">
    <property type="entry name" value="TPR-like_helical_dom_sf"/>
</dbReference>
<feature type="chain" id="PRO_5037342537" evidence="6">
    <location>
        <begin position="22"/>
        <end position="610"/>
    </location>
</feature>
<keyword evidence="3 6" id="KW-0732">Signal</keyword>
<protein>
    <submittedName>
        <fullName evidence="9">RagB/SusD family nutrient uptake outer membrane protein</fullName>
    </submittedName>
</protein>
<keyword evidence="10" id="KW-1185">Reference proteome</keyword>
<name>A0A934NI55_9FLAO</name>
<evidence type="ECO:0000256" key="6">
    <source>
        <dbReference type="SAM" id="SignalP"/>
    </source>
</evidence>
<keyword evidence="5" id="KW-0998">Cell outer membrane</keyword>
<dbReference type="AlphaFoldDB" id="A0A934NI55"/>
<evidence type="ECO:0000259" key="8">
    <source>
        <dbReference type="Pfam" id="PF14322"/>
    </source>
</evidence>
<evidence type="ECO:0000256" key="5">
    <source>
        <dbReference type="ARBA" id="ARBA00023237"/>
    </source>
</evidence>
<keyword evidence="4" id="KW-0472">Membrane</keyword>
<dbReference type="EMBL" id="JAEHJZ010000018">
    <property type="protein sequence ID" value="MBJ7880663.1"/>
    <property type="molecule type" value="Genomic_DNA"/>
</dbReference>
<evidence type="ECO:0000256" key="3">
    <source>
        <dbReference type="ARBA" id="ARBA00022729"/>
    </source>
</evidence>
<feature type="domain" description="RagB/SusD" evidence="7">
    <location>
        <begin position="352"/>
        <end position="610"/>
    </location>
</feature>
<dbReference type="Pfam" id="PF07980">
    <property type="entry name" value="SusD_RagB"/>
    <property type="match status" value="1"/>
</dbReference>
<dbReference type="RefSeq" id="WP_199598499.1">
    <property type="nucleotide sequence ID" value="NZ_JAEHJZ010000018.1"/>
</dbReference>
<evidence type="ECO:0000256" key="2">
    <source>
        <dbReference type="ARBA" id="ARBA00006275"/>
    </source>
</evidence>
<dbReference type="InterPro" id="IPR012944">
    <property type="entry name" value="SusD_RagB_dom"/>
</dbReference>
<proteinExistence type="inferred from homology"/>
<comment type="caution">
    <text evidence="9">The sequence shown here is derived from an EMBL/GenBank/DDBJ whole genome shotgun (WGS) entry which is preliminary data.</text>
</comment>
<dbReference type="Pfam" id="PF14322">
    <property type="entry name" value="SusD-like_3"/>
    <property type="match status" value="1"/>
</dbReference>
<dbReference type="InterPro" id="IPR033985">
    <property type="entry name" value="SusD-like_N"/>
</dbReference>
<feature type="domain" description="SusD-like N-terminal" evidence="8">
    <location>
        <begin position="24"/>
        <end position="224"/>
    </location>
</feature>
<dbReference type="GO" id="GO:0009279">
    <property type="term" value="C:cell outer membrane"/>
    <property type="evidence" value="ECO:0007669"/>
    <property type="project" value="UniProtKB-SubCell"/>
</dbReference>
<evidence type="ECO:0000313" key="10">
    <source>
        <dbReference type="Proteomes" id="UP000662373"/>
    </source>
</evidence>
<dbReference type="Proteomes" id="UP000662373">
    <property type="component" value="Unassembled WGS sequence"/>
</dbReference>
<feature type="signal peptide" evidence="6">
    <location>
        <begin position="1"/>
        <end position="21"/>
    </location>
</feature>